<reference evidence="1 3" key="1">
    <citation type="submission" date="2015-07" db="EMBL/GenBank/DDBJ databases">
        <title>Bacillus zhangzhouensis sp. nov. and Bacillus nanhaiticus sp. nov.</title>
        <authorList>
            <person name="Liu Y."/>
            <person name="Lai Q."/>
            <person name="Shao Z."/>
        </authorList>
    </citation>
    <scope>NUCLEOTIDE SEQUENCE [LARGE SCALE GENOMIC DNA]</scope>
    <source>
        <strain evidence="1 3">NH7I_1</strain>
    </source>
</reference>
<dbReference type="EMBL" id="JAGQFH010000015">
    <property type="protein sequence ID" value="MBR8689998.1"/>
    <property type="molecule type" value="Genomic_DNA"/>
</dbReference>
<dbReference type="EMBL" id="LGYN01000015">
    <property type="protein sequence ID" value="KPN14307.1"/>
    <property type="molecule type" value="Genomic_DNA"/>
</dbReference>
<dbReference type="Proteomes" id="UP000676804">
    <property type="component" value="Unassembled WGS sequence"/>
</dbReference>
<dbReference type="InterPro" id="IPR036170">
    <property type="entry name" value="YezG-like_sf"/>
</dbReference>
<dbReference type="Gene3D" id="3.30.500.20">
    <property type="entry name" value="BH3703-like domains"/>
    <property type="match status" value="1"/>
</dbReference>
<keyword evidence="3" id="KW-1185">Reference proteome</keyword>
<evidence type="ECO:0000313" key="4">
    <source>
        <dbReference type="Proteomes" id="UP000676804"/>
    </source>
</evidence>
<evidence type="ECO:0000313" key="3">
    <source>
        <dbReference type="Proteomes" id="UP000050272"/>
    </source>
</evidence>
<organism evidence="2 4">
    <name type="scientific">Bacillus australimaris</name>
    <dbReference type="NCBI Taxonomy" id="1326968"/>
    <lineage>
        <taxon>Bacteria</taxon>
        <taxon>Bacillati</taxon>
        <taxon>Bacillota</taxon>
        <taxon>Bacilli</taxon>
        <taxon>Bacillales</taxon>
        <taxon>Bacillaceae</taxon>
        <taxon>Bacillus</taxon>
    </lineage>
</organism>
<proteinExistence type="predicted"/>
<evidence type="ECO:0000313" key="2">
    <source>
        <dbReference type="EMBL" id="MBR8689998.1"/>
    </source>
</evidence>
<gene>
    <name evidence="1" type="ORF">AKG37_18205</name>
    <name evidence="2" type="ORF">KCQ59_09395</name>
</gene>
<dbReference type="InterPro" id="IPR006728">
    <property type="entry name" value="YezG-like"/>
</dbReference>
<name>A0ABD4QHS0_9BACI</name>
<dbReference type="NCBIfam" id="TIGR01741">
    <property type="entry name" value="staph_tand_hypo"/>
    <property type="match status" value="1"/>
</dbReference>
<reference evidence="2 4" key="2">
    <citation type="submission" date="2021-04" db="EMBL/GenBank/DDBJ databases">
        <title>Isolation of newly marine bacteria for enzymatic activity.</title>
        <authorList>
            <person name="Hadi W.A.M."/>
            <person name="Nair A.J.J."/>
            <person name="Edwin B.T."/>
        </authorList>
    </citation>
    <scope>NUCLEOTIDE SEQUENCE [LARGE SCALE GENOMIC DNA]</scope>
    <source>
        <strain evidence="2 4">B28A</strain>
    </source>
</reference>
<accession>A0ABD4QHS0</accession>
<dbReference type="AlphaFoldDB" id="A0ABD4QHS0"/>
<dbReference type="RefSeq" id="WP_060698550.1">
    <property type="nucleotide sequence ID" value="NZ_JAGQFH010000015.1"/>
</dbReference>
<protein>
    <submittedName>
        <fullName evidence="2">DUF600 family protein</fullName>
    </submittedName>
</protein>
<sequence length="158" mass="18784">MELEKLDSLYGEIAQTVSEMIPKEWDEVCLYAEILDDSAEINFYYRLKGETVYLYSHNIPEDHHVSKSIYNEFLIKLHDLFEELQQAHELINPEKWTNLTLKLDANGKFSLDLNYEDVLNQEINGSQRRAIWAYENLGIHPKRKSVREFLDQYIKNKE</sequence>
<dbReference type="SUPFAM" id="SSF160424">
    <property type="entry name" value="BH3703-like"/>
    <property type="match status" value="1"/>
</dbReference>
<evidence type="ECO:0000313" key="1">
    <source>
        <dbReference type="EMBL" id="KPN14307.1"/>
    </source>
</evidence>
<comment type="caution">
    <text evidence="2">The sequence shown here is derived from an EMBL/GenBank/DDBJ whole genome shotgun (WGS) entry which is preliminary data.</text>
</comment>
<dbReference type="Proteomes" id="UP000050272">
    <property type="component" value="Unassembled WGS sequence"/>
</dbReference>
<dbReference type="Pfam" id="PF04634">
    <property type="entry name" value="YezG-like"/>
    <property type="match status" value="1"/>
</dbReference>